<protein>
    <submittedName>
        <fullName evidence="2">Uncharacterized protein</fullName>
    </submittedName>
</protein>
<name>A0ABN8Z8M3_RANTA</name>
<feature type="region of interest" description="Disordered" evidence="1">
    <location>
        <begin position="1"/>
        <end position="30"/>
    </location>
</feature>
<accession>A0ABN8Z8M3</accession>
<dbReference type="EMBL" id="OX459965">
    <property type="protein sequence ID" value="CAI9169152.1"/>
    <property type="molecule type" value="Genomic_DNA"/>
</dbReference>
<evidence type="ECO:0000313" key="3">
    <source>
        <dbReference type="Proteomes" id="UP001176941"/>
    </source>
</evidence>
<gene>
    <name evidence="2" type="ORF">MRATA1EN1_LOCUS18114</name>
</gene>
<evidence type="ECO:0000256" key="1">
    <source>
        <dbReference type="SAM" id="MobiDB-lite"/>
    </source>
</evidence>
<proteinExistence type="predicted"/>
<evidence type="ECO:0000313" key="2">
    <source>
        <dbReference type="EMBL" id="CAI9169152.1"/>
    </source>
</evidence>
<keyword evidence="3" id="KW-1185">Reference proteome</keyword>
<sequence>MAEVKVKVQPPDADPVEIESRGKPTPKCSQERSHLRAQICVVKNGATELQGAVGTEQVTSPCLGSECGLVPDRSCQEFSIHMARYAYHIALKKGQMRPTGPHK</sequence>
<reference evidence="2" key="1">
    <citation type="submission" date="2023-04" db="EMBL/GenBank/DDBJ databases">
        <authorList>
            <consortium name="ELIXIR-Norway"/>
        </authorList>
    </citation>
    <scope>NUCLEOTIDE SEQUENCE [LARGE SCALE GENOMIC DNA]</scope>
</reference>
<dbReference type="Proteomes" id="UP001176941">
    <property type="component" value="Chromosome 29"/>
</dbReference>
<organism evidence="2 3">
    <name type="scientific">Rangifer tarandus platyrhynchus</name>
    <name type="common">Svalbard reindeer</name>
    <dbReference type="NCBI Taxonomy" id="3082113"/>
    <lineage>
        <taxon>Eukaryota</taxon>
        <taxon>Metazoa</taxon>
        <taxon>Chordata</taxon>
        <taxon>Craniata</taxon>
        <taxon>Vertebrata</taxon>
        <taxon>Euteleostomi</taxon>
        <taxon>Mammalia</taxon>
        <taxon>Eutheria</taxon>
        <taxon>Laurasiatheria</taxon>
        <taxon>Artiodactyla</taxon>
        <taxon>Ruminantia</taxon>
        <taxon>Pecora</taxon>
        <taxon>Cervidae</taxon>
        <taxon>Odocoileinae</taxon>
        <taxon>Rangifer</taxon>
    </lineage>
</organism>